<dbReference type="AlphaFoldDB" id="A0A238Z1D4"/>
<dbReference type="PANTHER" id="PTHR14614">
    <property type="entry name" value="HEPATOCELLULAR CARCINOMA-ASSOCIATED ANTIGEN"/>
    <property type="match status" value="1"/>
</dbReference>
<evidence type="ECO:0000313" key="3">
    <source>
        <dbReference type="Proteomes" id="UP000198324"/>
    </source>
</evidence>
<keyword evidence="3" id="KW-1185">Reference proteome</keyword>
<gene>
    <name evidence="2" type="ORF">SAMN04488503_1164</name>
</gene>
<sequence>MTKKDSAAAGRPGVVEAQAGERLWRLSRPADLESLWAAMGEGDLGLDERLPYWVELWPASVLLARFIAANAAVFSGRFCLDAGCGLGLSSLAAAAAGARVLGFDYEPEALAYARRNAAENMRPGEGKPLFAVMDWRRPAVPRGRADLVLGADILYERRFFEPVADFLDFALAPGGRALIADPERGVSAPAAGRLRERGWRVRVAHTGRVAQGGQDMTVNLLEIARGDSSPL</sequence>
<reference evidence="2 3" key="1">
    <citation type="submission" date="2017-06" db="EMBL/GenBank/DDBJ databases">
        <authorList>
            <person name="Kim H.J."/>
            <person name="Triplett B.A."/>
        </authorList>
    </citation>
    <scope>NUCLEOTIDE SEQUENCE [LARGE SCALE GENOMIC DNA]</scope>
    <source>
        <strain evidence="2 3">DSM 13116</strain>
    </source>
</reference>
<name>A0A238Z1D4_9BACT</name>
<evidence type="ECO:0000259" key="1">
    <source>
        <dbReference type="Pfam" id="PF13649"/>
    </source>
</evidence>
<dbReference type="Gene3D" id="3.40.50.150">
    <property type="entry name" value="Vaccinia Virus protein VP39"/>
    <property type="match status" value="1"/>
</dbReference>
<evidence type="ECO:0000313" key="2">
    <source>
        <dbReference type="EMBL" id="SNR77156.1"/>
    </source>
</evidence>
<proteinExistence type="predicted"/>
<organism evidence="2 3">
    <name type="scientific">Humidesulfovibrio mexicanus</name>
    <dbReference type="NCBI Taxonomy" id="147047"/>
    <lineage>
        <taxon>Bacteria</taxon>
        <taxon>Pseudomonadati</taxon>
        <taxon>Thermodesulfobacteriota</taxon>
        <taxon>Desulfovibrionia</taxon>
        <taxon>Desulfovibrionales</taxon>
        <taxon>Desulfovibrionaceae</taxon>
        <taxon>Humidesulfovibrio</taxon>
    </lineage>
</organism>
<dbReference type="InterPro" id="IPR041698">
    <property type="entry name" value="Methyltransf_25"/>
</dbReference>
<dbReference type="Proteomes" id="UP000198324">
    <property type="component" value="Unassembled WGS sequence"/>
</dbReference>
<dbReference type="InterPro" id="IPR029063">
    <property type="entry name" value="SAM-dependent_MTases_sf"/>
</dbReference>
<feature type="domain" description="Methyltransferase" evidence="1">
    <location>
        <begin position="80"/>
        <end position="151"/>
    </location>
</feature>
<accession>A0A238Z1D4</accession>
<dbReference type="Pfam" id="PF13649">
    <property type="entry name" value="Methyltransf_25"/>
    <property type="match status" value="1"/>
</dbReference>
<dbReference type="RefSeq" id="WP_089272661.1">
    <property type="nucleotide sequence ID" value="NZ_FZOC01000002.1"/>
</dbReference>
<dbReference type="OrthoDB" id="264333at2"/>
<dbReference type="EMBL" id="FZOC01000002">
    <property type="protein sequence ID" value="SNR77156.1"/>
    <property type="molecule type" value="Genomic_DNA"/>
</dbReference>
<protein>
    <submittedName>
        <fullName evidence="2">Predicted nicotinamide N-methyase</fullName>
    </submittedName>
</protein>
<dbReference type="InterPro" id="IPR019410">
    <property type="entry name" value="Methyltransf_16"/>
</dbReference>
<dbReference type="SUPFAM" id="SSF53335">
    <property type="entry name" value="S-adenosyl-L-methionine-dependent methyltransferases"/>
    <property type="match status" value="1"/>
</dbReference>